<protein>
    <submittedName>
        <fullName evidence="1">Uncharacterized protein</fullName>
    </submittedName>
</protein>
<evidence type="ECO:0000313" key="2">
    <source>
        <dbReference type="Proteomes" id="UP000054630"/>
    </source>
</evidence>
<sequence>MPVFFFLLFKIYIPLTGTELLALNRKIFYNTPQLL</sequence>
<gene>
    <name evidence="1" type="ORF">T07_8299</name>
</gene>
<comment type="caution">
    <text evidence="1">The sequence shown here is derived from an EMBL/GenBank/DDBJ whole genome shotgun (WGS) entry which is preliminary data.</text>
</comment>
<proteinExistence type="predicted"/>
<dbReference type="Proteomes" id="UP000054630">
    <property type="component" value="Unassembled WGS sequence"/>
</dbReference>
<accession>A0A0V0RBM9</accession>
<keyword evidence="2" id="KW-1185">Reference proteome</keyword>
<name>A0A0V0RBM9_9BILA</name>
<dbReference type="EMBL" id="JYDL01001170">
    <property type="protein sequence ID" value="KRX11889.1"/>
    <property type="molecule type" value="Genomic_DNA"/>
</dbReference>
<dbReference type="AlphaFoldDB" id="A0A0V0RBM9"/>
<reference evidence="1 2" key="1">
    <citation type="submission" date="2015-01" db="EMBL/GenBank/DDBJ databases">
        <title>Evolution of Trichinella species and genotypes.</title>
        <authorList>
            <person name="Korhonen P.K."/>
            <person name="Edoardo P."/>
            <person name="Giuseppe L.R."/>
            <person name="Gasser R.B."/>
        </authorList>
    </citation>
    <scope>NUCLEOTIDE SEQUENCE [LARGE SCALE GENOMIC DNA]</scope>
    <source>
        <strain evidence="1">ISS37</strain>
    </source>
</reference>
<evidence type="ECO:0000313" key="1">
    <source>
        <dbReference type="EMBL" id="KRX11889.1"/>
    </source>
</evidence>
<organism evidence="1 2">
    <name type="scientific">Trichinella nelsoni</name>
    <dbReference type="NCBI Taxonomy" id="6336"/>
    <lineage>
        <taxon>Eukaryota</taxon>
        <taxon>Metazoa</taxon>
        <taxon>Ecdysozoa</taxon>
        <taxon>Nematoda</taxon>
        <taxon>Enoplea</taxon>
        <taxon>Dorylaimia</taxon>
        <taxon>Trichinellida</taxon>
        <taxon>Trichinellidae</taxon>
        <taxon>Trichinella</taxon>
    </lineage>
</organism>